<accession>A0A481ZAY0</accession>
<dbReference type="EMBL" id="MK500589">
    <property type="protein sequence ID" value="QBK93083.1"/>
    <property type="molecule type" value="Genomic_DNA"/>
</dbReference>
<proteinExistence type="predicted"/>
<protein>
    <submittedName>
        <fullName evidence="1">Uncharacterized protein</fullName>
    </submittedName>
</protein>
<evidence type="ECO:0000313" key="1">
    <source>
        <dbReference type="EMBL" id="QBK93083.1"/>
    </source>
</evidence>
<sequence>MVEIFKQQIFGFKMGQPQSIPYDILYQEWLNKKCVHTLPIYKDAFSVGVLHVKPETNFDTFPEMNDNDTSFITVKYSLPFPHVALLLYRKNHPTYNEPVMEYIDSMASLSNGPQAFLEFNMSKILDERGIIFLDSAHMYNGDKMSYNGVNYVWEPPQSLENLLVNNPNRTDLETYRKSIEPYEAKTMPDLGRVKKYLKSLQYFDGGDCVRWCHQMAEDMIQNNIDSREWMKNFMEETIQSPESVTMYSIRKLLESLAKCVLAKKRYQLERDKIMLSFDKSVHENIHTAKKMNI</sequence>
<reference evidence="1" key="1">
    <citation type="journal article" date="2019" name="MBio">
        <title>Virus Genomes from Deep Sea Sediments Expand the Ocean Megavirome and Support Independent Origins of Viral Gigantism.</title>
        <authorList>
            <person name="Backstrom D."/>
            <person name="Yutin N."/>
            <person name="Jorgensen S.L."/>
            <person name="Dharamshi J."/>
            <person name="Homa F."/>
            <person name="Zaremba-Niedwiedzka K."/>
            <person name="Spang A."/>
            <person name="Wolf Y.I."/>
            <person name="Koonin E.V."/>
            <person name="Ettema T.J."/>
        </authorList>
    </citation>
    <scope>NUCLEOTIDE SEQUENCE</scope>
</reference>
<gene>
    <name evidence="1" type="ORF">LCPAC403_02170</name>
</gene>
<name>A0A481ZAY0_9VIRU</name>
<organism evidence="1">
    <name type="scientific">Pithovirus LCPAC403</name>
    <dbReference type="NCBI Taxonomy" id="2506596"/>
    <lineage>
        <taxon>Viruses</taxon>
        <taxon>Pithoviruses</taxon>
    </lineage>
</organism>